<dbReference type="OrthoDB" id="5147173at2"/>
<evidence type="ECO:0000256" key="3">
    <source>
        <dbReference type="ARBA" id="ARBA00022989"/>
    </source>
</evidence>
<dbReference type="RefSeq" id="WP_141850185.1">
    <property type="nucleotide sequence ID" value="NZ_BAAAPR010000018.1"/>
</dbReference>
<dbReference type="Proteomes" id="UP000317893">
    <property type="component" value="Unassembled WGS sequence"/>
</dbReference>
<name>A0A542E6T2_9MICO</name>
<evidence type="ECO:0000256" key="5">
    <source>
        <dbReference type="SAM" id="MobiDB-lite"/>
    </source>
</evidence>
<protein>
    <submittedName>
        <fullName evidence="7">Uncharacterized membrane protein YkvA (DUF1232 family)</fullName>
    </submittedName>
</protein>
<comment type="caution">
    <text evidence="7">The sequence shown here is derived from an EMBL/GenBank/DDBJ whole genome shotgun (WGS) entry which is preliminary data.</text>
</comment>
<comment type="subcellular location">
    <subcellularLocation>
        <location evidence="1">Endomembrane system</location>
        <topology evidence="1">Multi-pass membrane protein</topology>
    </subcellularLocation>
</comment>
<dbReference type="Pfam" id="PF06803">
    <property type="entry name" value="DUF1232"/>
    <property type="match status" value="1"/>
</dbReference>
<dbReference type="EMBL" id="VFMN01000001">
    <property type="protein sequence ID" value="TQJ11045.1"/>
    <property type="molecule type" value="Genomic_DNA"/>
</dbReference>
<feature type="domain" description="DUF1232" evidence="6">
    <location>
        <begin position="60"/>
        <end position="95"/>
    </location>
</feature>
<accession>A0A542E6T2</accession>
<organism evidence="7 8">
    <name type="scientific">Lapillicoccus jejuensis</name>
    <dbReference type="NCBI Taxonomy" id="402171"/>
    <lineage>
        <taxon>Bacteria</taxon>
        <taxon>Bacillati</taxon>
        <taxon>Actinomycetota</taxon>
        <taxon>Actinomycetes</taxon>
        <taxon>Micrococcales</taxon>
        <taxon>Intrasporangiaceae</taxon>
        <taxon>Lapillicoccus</taxon>
    </lineage>
</organism>
<feature type="region of interest" description="Disordered" evidence="5">
    <location>
        <begin position="113"/>
        <end position="170"/>
    </location>
</feature>
<keyword evidence="8" id="KW-1185">Reference proteome</keyword>
<evidence type="ECO:0000313" key="7">
    <source>
        <dbReference type="EMBL" id="TQJ11045.1"/>
    </source>
</evidence>
<reference evidence="7 8" key="1">
    <citation type="submission" date="2019-06" db="EMBL/GenBank/DDBJ databases">
        <title>Sequencing the genomes of 1000 actinobacteria strains.</title>
        <authorList>
            <person name="Klenk H.-P."/>
        </authorList>
    </citation>
    <scope>NUCLEOTIDE SEQUENCE [LARGE SCALE GENOMIC DNA]</scope>
    <source>
        <strain evidence="7 8">DSM 18607</strain>
    </source>
</reference>
<evidence type="ECO:0000313" key="8">
    <source>
        <dbReference type="Proteomes" id="UP000317893"/>
    </source>
</evidence>
<dbReference type="AlphaFoldDB" id="A0A542E6T2"/>
<evidence type="ECO:0000256" key="4">
    <source>
        <dbReference type="ARBA" id="ARBA00023136"/>
    </source>
</evidence>
<keyword evidence="4" id="KW-0472">Membrane</keyword>
<gene>
    <name evidence="7" type="ORF">FB458_4194</name>
</gene>
<evidence type="ECO:0000256" key="2">
    <source>
        <dbReference type="ARBA" id="ARBA00022692"/>
    </source>
</evidence>
<dbReference type="InterPro" id="IPR010652">
    <property type="entry name" value="DUF1232"/>
</dbReference>
<sequence length="170" mass="17779">MPRTSARPGRTGLLRQLAGAVRVTLRPGGPGLADRGRAVPRLVRAVLSGRYRAVTPGHLGLLLLAVAYVASPVDLLPEGLLPLVGLADDAVVVAWLAAALVHDTEAFLQWERTAGPGRSAGRTSSGATDGGSTTGPRDRWGRPQDAPDGAHRHDRRAGWGTSTVEGHVVR</sequence>
<keyword evidence="3" id="KW-1133">Transmembrane helix</keyword>
<evidence type="ECO:0000256" key="1">
    <source>
        <dbReference type="ARBA" id="ARBA00004127"/>
    </source>
</evidence>
<dbReference type="GO" id="GO:0012505">
    <property type="term" value="C:endomembrane system"/>
    <property type="evidence" value="ECO:0007669"/>
    <property type="project" value="UniProtKB-SubCell"/>
</dbReference>
<keyword evidence="2" id="KW-0812">Transmembrane</keyword>
<proteinExistence type="predicted"/>
<evidence type="ECO:0000259" key="6">
    <source>
        <dbReference type="Pfam" id="PF06803"/>
    </source>
</evidence>